<sequence>MRACMSANMSKTCSVMLSKEDGKKHRPQPLLQDDRVGVFFDINPNAIHMFSQRNVLAGTTPLCFSGADGTA</sequence>
<accession>A0A060I8H2</accession>
<dbReference type="AlphaFoldDB" id="A0A060I8H2"/>
<dbReference type="EMBL" id="CP006986">
    <property type="protein sequence ID" value="AIC27901.1"/>
    <property type="molecule type" value="Genomic_DNA"/>
</dbReference>
<organism evidence="1 2">
    <name type="scientific">Rhizobium etli bv. mimosae str. IE4771</name>
    <dbReference type="NCBI Taxonomy" id="1432050"/>
    <lineage>
        <taxon>Bacteria</taxon>
        <taxon>Pseudomonadati</taxon>
        <taxon>Pseudomonadota</taxon>
        <taxon>Alphaproteobacteria</taxon>
        <taxon>Hyphomicrobiales</taxon>
        <taxon>Rhizobiaceae</taxon>
        <taxon>Rhizobium/Agrobacterium group</taxon>
        <taxon>Rhizobium</taxon>
    </lineage>
</organism>
<protein>
    <submittedName>
        <fullName evidence="1">Uncharacterized protein</fullName>
    </submittedName>
</protein>
<gene>
    <name evidence="1" type="ORF">IE4771_CH02803</name>
</gene>
<evidence type="ECO:0000313" key="2">
    <source>
        <dbReference type="Proteomes" id="UP000027180"/>
    </source>
</evidence>
<name>A0A060I8H2_RHIET</name>
<dbReference type="KEGG" id="rei:IE4771_CH02803"/>
<evidence type="ECO:0000313" key="1">
    <source>
        <dbReference type="EMBL" id="AIC27901.1"/>
    </source>
</evidence>
<dbReference type="Proteomes" id="UP000027180">
    <property type="component" value="Chromosome"/>
</dbReference>
<reference evidence="1 2" key="1">
    <citation type="submission" date="2013-12" db="EMBL/GenBank/DDBJ databases">
        <title>Complete genome sequence of Rhizobium etli bv. mimosae IE4771.</title>
        <authorList>
            <person name="Bustos P."/>
            <person name="Santamaria R.I."/>
            <person name="Lozano L."/>
            <person name="Ormeno-Orrillo E."/>
            <person name="Rogel M.A."/>
            <person name="Romero D."/>
            <person name="Cevallos M.A."/>
            <person name="Martinez-Romero E."/>
            <person name="Gonzalez V."/>
        </authorList>
    </citation>
    <scope>NUCLEOTIDE SEQUENCE [LARGE SCALE GENOMIC DNA]</scope>
    <source>
        <strain evidence="1 2">IE4771</strain>
    </source>
</reference>
<proteinExistence type="predicted"/>
<dbReference type="HOGENOM" id="CLU_2737234_0_0_5"/>